<dbReference type="GeneID" id="123399169"/>
<dbReference type="EMBL" id="AK373383">
    <property type="protein sequence ID" value="BAK04580.1"/>
    <property type="molecule type" value="mRNA"/>
</dbReference>
<organism evidence="2">
    <name type="scientific">Hordeum vulgare subsp. vulgare</name>
    <name type="common">Domesticated barley</name>
    <dbReference type="NCBI Taxonomy" id="112509"/>
    <lineage>
        <taxon>Eukaryota</taxon>
        <taxon>Viridiplantae</taxon>
        <taxon>Streptophyta</taxon>
        <taxon>Embryophyta</taxon>
        <taxon>Tracheophyta</taxon>
        <taxon>Spermatophyta</taxon>
        <taxon>Magnoliopsida</taxon>
        <taxon>Liliopsida</taxon>
        <taxon>Poales</taxon>
        <taxon>Poaceae</taxon>
        <taxon>BOP clade</taxon>
        <taxon>Pooideae</taxon>
        <taxon>Triticodae</taxon>
        <taxon>Triticeae</taxon>
        <taxon>Hordeinae</taxon>
        <taxon>Hordeum</taxon>
    </lineage>
</organism>
<evidence type="ECO:0000313" key="3">
    <source>
        <dbReference type="EnsemblPlants" id="HORVU.MOREX.r3.5HG0524810.1.CDS1"/>
    </source>
</evidence>
<name>F2EB58_HORVV</name>
<dbReference type="OMA" id="HVQCSQS"/>
<feature type="transmembrane region" description="Helical" evidence="1">
    <location>
        <begin position="98"/>
        <end position="124"/>
    </location>
</feature>
<protein>
    <submittedName>
        <fullName evidence="2">Predicted protein</fullName>
    </submittedName>
</protein>
<gene>
    <name evidence="3" type="primary">LOC123399169</name>
</gene>
<feature type="transmembrane region" description="Helical" evidence="1">
    <location>
        <begin position="130"/>
        <end position="156"/>
    </location>
</feature>
<keyword evidence="1" id="KW-0812">Transmembrane</keyword>
<keyword evidence="4" id="KW-1185">Reference proteome</keyword>
<dbReference type="Proteomes" id="UP000011116">
    <property type="component" value="Chromosome 5H"/>
</dbReference>
<feature type="transmembrane region" description="Helical" evidence="1">
    <location>
        <begin position="29"/>
        <end position="56"/>
    </location>
</feature>
<dbReference type="RefSeq" id="XP_044949536.1">
    <property type="nucleotide sequence ID" value="XM_045093601.1"/>
</dbReference>
<reference evidence="4" key="2">
    <citation type="journal article" date="2012" name="Nature">
        <title>A physical, genetic and functional sequence assembly of the barley genome.</title>
        <authorList>
            <consortium name="The International Barley Genome Sequencing Consortium"/>
            <person name="Mayer K.F."/>
            <person name="Waugh R."/>
            <person name="Brown J.W."/>
            <person name="Schulman A."/>
            <person name="Langridge P."/>
            <person name="Platzer M."/>
            <person name="Fincher G.B."/>
            <person name="Muehlbauer G.J."/>
            <person name="Sato K."/>
            <person name="Close T.J."/>
            <person name="Wise R.P."/>
            <person name="Stein N."/>
        </authorList>
    </citation>
    <scope>NUCLEOTIDE SEQUENCE [LARGE SCALE GENOMIC DNA]</scope>
    <source>
        <strain evidence="4">cv. Morex</strain>
    </source>
</reference>
<evidence type="ECO:0000313" key="2">
    <source>
        <dbReference type="EMBL" id="BAK04580.1"/>
    </source>
</evidence>
<dbReference type="RefSeq" id="XP_044949534.1">
    <property type="nucleotide sequence ID" value="XM_045093599.1"/>
</dbReference>
<keyword evidence="1" id="KW-1133">Transmembrane helix</keyword>
<dbReference type="Gramene" id="HORVU.MOREX.r2.5HG0436310.1">
    <property type="protein sequence ID" value="HORVU.MOREX.r2.5HG0436310.1.CDS.1"/>
    <property type="gene ID" value="HORVU.MOREX.r2.5HG0436310"/>
</dbReference>
<evidence type="ECO:0000256" key="1">
    <source>
        <dbReference type="SAM" id="Phobius"/>
    </source>
</evidence>
<reference evidence="3" key="3">
    <citation type="submission" date="2020-10" db="EMBL/GenBank/DDBJ databases">
        <authorList>
            <person name="Scholz U."/>
            <person name="Mascher M."/>
            <person name="Fiebig A."/>
        </authorList>
    </citation>
    <scope>NUCLEOTIDE SEQUENCE [LARGE SCALE GENOMIC DNA]</scope>
    <source>
        <strain evidence="3">cv. Morex</strain>
    </source>
</reference>
<dbReference type="AlphaFoldDB" id="F2EB58"/>
<reference evidence="2" key="1">
    <citation type="journal article" date="2011" name="Plant Physiol.">
        <title>Comprehensive sequence analysis of 24,783 barley full-length cDNAs derived from 12 clone libraries.</title>
        <authorList>
            <person name="Matsumoto T."/>
            <person name="Tanaka T."/>
            <person name="Sakai H."/>
            <person name="Amano N."/>
            <person name="Kanamori H."/>
            <person name="Kurita K."/>
            <person name="Kikuta A."/>
            <person name="Kamiya K."/>
            <person name="Yamamoto M."/>
            <person name="Ikawa H."/>
            <person name="Fujii N."/>
            <person name="Hori K."/>
            <person name="Itoh T."/>
            <person name="Sato K."/>
        </authorList>
    </citation>
    <scope>NUCLEOTIDE SEQUENCE</scope>
    <source>
        <tissue evidence="2">Flower</tissue>
    </source>
</reference>
<accession>F2EB58</accession>
<evidence type="ECO:0000313" key="4">
    <source>
        <dbReference type="Proteomes" id="UP000011116"/>
    </source>
</evidence>
<sequence length="161" mass="17426">MDSKEKKPHLLHVSATVAQKTTAARPAAVALISTWALFTAFGFVLNNGIISLYSLLTDGLTAEVNALHVGRLCCAELQVAAAVLALRLPCRRVWARYAFAYLALALTTVGHCMFTAQVRLLIIADPGDDFFRILCGVAIFMYAVADIVGFLVLLLVEGEEE</sequence>
<dbReference type="KEGG" id="hvg:123399169"/>
<proteinExistence type="evidence at transcript level"/>
<dbReference type="Gramene" id="HORVU.MOREX.r3.5HG0524810.1">
    <property type="protein sequence ID" value="HORVU.MOREX.r3.5HG0524810.1.CDS1"/>
    <property type="gene ID" value="HORVU.MOREX.r3.5HG0524810"/>
</dbReference>
<dbReference type="EnsemblPlants" id="HORVU.MOREX.r3.5HG0524810.1">
    <property type="protein sequence ID" value="HORVU.MOREX.r3.5HG0524810.1.CDS1"/>
    <property type="gene ID" value="HORVU.MOREX.r3.5HG0524810"/>
</dbReference>
<feature type="transmembrane region" description="Helical" evidence="1">
    <location>
        <begin position="68"/>
        <end position="86"/>
    </location>
</feature>
<keyword evidence="1" id="KW-0472">Membrane</keyword>
<reference evidence="3" key="4">
    <citation type="submission" date="2022-01" db="UniProtKB">
        <authorList>
            <consortium name="EnsemblPlants"/>
        </authorList>
    </citation>
    <scope>IDENTIFICATION</scope>
    <source>
        <strain evidence="3">subsp. vulgare</strain>
    </source>
</reference>